<organism evidence="13 14">
    <name type="scientific">Clostridium intestinale DSM 6191</name>
    <dbReference type="NCBI Taxonomy" id="1121320"/>
    <lineage>
        <taxon>Bacteria</taxon>
        <taxon>Bacillati</taxon>
        <taxon>Bacillota</taxon>
        <taxon>Clostridia</taxon>
        <taxon>Eubacteriales</taxon>
        <taxon>Clostridiaceae</taxon>
        <taxon>Clostridium</taxon>
    </lineage>
</organism>
<comment type="similarity">
    <text evidence="4 10">Belongs to the galactose-1-phosphate uridylyltransferase type 2 family.</text>
</comment>
<evidence type="ECO:0000256" key="2">
    <source>
        <dbReference type="ARBA" id="ARBA00004496"/>
    </source>
</evidence>
<dbReference type="NCBIfam" id="NF003629">
    <property type="entry name" value="PRK05270.1-2"/>
    <property type="match status" value="1"/>
</dbReference>
<dbReference type="Pfam" id="PF02744">
    <property type="entry name" value="GalP_UDP_tr_C"/>
    <property type="match status" value="1"/>
</dbReference>
<dbReference type="UniPathway" id="UPA00214"/>
<evidence type="ECO:0000256" key="8">
    <source>
        <dbReference type="ARBA" id="ARBA00023144"/>
    </source>
</evidence>
<evidence type="ECO:0000259" key="11">
    <source>
        <dbReference type="Pfam" id="PF01087"/>
    </source>
</evidence>
<keyword evidence="6 10" id="KW-0808">Transferase</keyword>
<evidence type="ECO:0000313" key="14">
    <source>
        <dbReference type="Proteomes" id="UP000184241"/>
    </source>
</evidence>
<proteinExistence type="inferred from homology"/>
<comment type="subcellular location">
    <subcellularLocation>
        <location evidence="2 10">Cytoplasm</location>
    </subcellularLocation>
</comment>
<evidence type="ECO:0000259" key="12">
    <source>
        <dbReference type="Pfam" id="PF02744"/>
    </source>
</evidence>
<evidence type="ECO:0000256" key="1">
    <source>
        <dbReference type="ARBA" id="ARBA00001107"/>
    </source>
</evidence>
<dbReference type="NCBIfam" id="TIGR01239">
    <property type="entry name" value="galT_2"/>
    <property type="match status" value="1"/>
</dbReference>
<dbReference type="AlphaFoldDB" id="A0A1M5ZJY6"/>
<dbReference type="PROSITE" id="PS01163">
    <property type="entry name" value="GAL_P_UDP_TRANSF_II"/>
    <property type="match status" value="1"/>
</dbReference>
<dbReference type="InterPro" id="IPR000766">
    <property type="entry name" value="GalP_uridyl_Trfase_II"/>
</dbReference>
<dbReference type="GO" id="GO:0005737">
    <property type="term" value="C:cytoplasm"/>
    <property type="evidence" value="ECO:0007669"/>
    <property type="project" value="UniProtKB-SubCell"/>
</dbReference>
<dbReference type="PANTHER" id="PTHR39191:SF1">
    <property type="entry name" value="DUF4922 DOMAIN-CONTAINING PROTEIN"/>
    <property type="match status" value="1"/>
</dbReference>
<evidence type="ECO:0000256" key="7">
    <source>
        <dbReference type="ARBA" id="ARBA00022695"/>
    </source>
</evidence>
<keyword evidence="5 10" id="KW-0963">Cytoplasm</keyword>
<keyword evidence="9 10" id="KW-0119">Carbohydrate metabolism</keyword>
<dbReference type="InterPro" id="IPR005849">
    <property type="entry name" value="GalP_Utransf_N"/>
</dbReference>
<keyword evidence="8 10" id="KW-0299">Galactose metabolism</keyword>
<dbReference type="InterPro" id="IPR005850">
    <property type="entry name" value="GalP_Utransf_C"/>
</dbReference>
<feature type="domain" description="Galactose-1-phosphate uridyl transferase N-terminal" evidence="11">
    <location>
        <begin position="20"/>
        <end position="228"/>
    </location>
</feature>
<dbReference type="GO" id="GO:0008108">
    <property type="term" value="F:UDP-glucose:hexose-1-phosphate uridylyltransferase activity"/>
    <property type="evidence" value="ECO:0007669"/>
    <property type="project" value="UniProtKB-UniRule"/>
</dbReference>
<protein>
    <recommendedName>
        <fullName evidence="10">Galactose-1-phosphate uridylyltransferase</fullName>
        <shortName evidence="10">Gal-1-P uridylyltransferase</shortName>
        <ecNumber evidence="10">2.7.7.12</ecNumber>
    </recommendedName>
    <alternativeName>
        <fullName evidence="10">UDP-glucose--hexose-1-phosphate uridylyltransferase</fullName>
    </alternativeName>
</protein>
<evidence type="ECO:0000256" key="5">
    <source>
        <dbReference type="ARBA" id="ARBA00022490"/>
    </source>
</evidence>
<evidence type="ECO:0000256" key="6">
    <source>
        <dbReference type="ARBA" id="ARBA00022679"/>
    </source>
</evidence>
<keyword evidence="7 10" id="KW-0548">Nucleotidyltransferase</keyword>
<comment type="pathway">
    <text evidence="3 10">Carbohydrate metabolism; galactose metabolism.</text>
</comment>
<evidence type="ECO:0000256" key="9">
    <source>
        <dbReference type="ARBA" id="ARBA00023277"/>
    </source>
</evidence>
<dbReference type="InterPro" id="IPR023425">
    <property type="entry name" value="GalP_uridyl_Trfase_II_CS"/>
</dbReference>
<evidence type="ECO:0000256" key="4">
    <source>
        <dbReference type="ARBA" id="ARBA00008706"/>
    </source>
</evidence>
<dbReference type="PANTHER" id="PTHR39191">
    <property type="entry name" value="GALACTOSE-1-PHOSPHATE URIDYLYLTRANSFERASE"/>
    <property type="match status" value="1"/>
</dbReference>
<accession>A0A1M5ZJY6</accession>
<dbReference type="GO" id="GO:0006012">
    <property type="term" value="P:galactose metabolic process"/>
    <property type="evidence" value="ECO:0007669"/>
    <property type="project" value="UniProtKB-UniRule"/>
</dbReference>
<comment type="catalytic activity">
    <reaction evidence="1 10">
        <text>alpha-D-galactose 1-phosphate + UDP-alpha-D-glucose = alpha-D-glucose 1-phosphate + UDP-alpha-D-galactose</text>
        <dbReference type="Rhea" id="RHEA:13989"/>
        <dbReference type="ChEBI" id="CHEBI:58336"/>
        <dbReference type="ChEBI" id="CHEBI:58601"/>
        <dbReference type="ChEBI" id="CHEBI:58885"/>
        <dbReference type="ChEBI" id="CHEBI:66914"/>
        <dbReference type="EC" id="2.7.7.12"/>
    </reaction>
</comment>
<dbReference type="Proteomes" id="UP000184241">
    <property type="component" value="Unassembled WGS sequence"/>
</dbReference>
<evidence type="ECO:0000256" key="3">
    <source>
        <dbReference type="ARBA" id="ARBA00004947"/>
    </source>
</evidence>
<gene>
    <name evidence="10" type="primary">galT</name>
    <name evidence="13" type="ORF">SAMN02745941_03034</name>
</gene>
<name>A0A1M5ZJY6_9CLOT</name>
<dbReference type="EC" id="2.7.7.12" evidence="10"/>
<dbReference type="Pfam" id="PF01087">
    <property type="entry name" value="GalP_UDP_transf"/>
    <property type="match status" value="1"/>
</dbReference>
<dbReference type="HAMAP" id="MF_00571">
    <property type="entry name" value="GalP_UDP_trans"/>
    <property type="match status" value="1"/>
</dbReference>
<dbReference type="RefSeq" id="WP_073020715.1">
    <property type="nucleotide sequence ID" value="NZ_FQXU01000009.1"/>
</dbReference>
<evidence type="ECO:0000313" key="13">
    <source>
        <dbReference type="EMBL" id="SHI24536.1"/>
    </source>
</evidence>
<feature type="domain" description="Galactose-1-phosphate uridyl transferase C-terminal" evidence="12">
    <location>
        <begin position="245"/>
        <end position="438"/>
    </location>
</feature>
<evidence type="ECO:0000256" key="10">
    <source>
        <dbReference type="HAMAP-Rule" id="MF_00571"/>
    </source>
</evidence>
<sequence length="494" mass="57775">MFVYEVIQGLLNKAIECCLIDKQDEVYVRNQILAQLKLNDFIKSDIKIDKSIPDLLEDIVKYAIEVGVIEDSFHEKDILSTNIMNCFMPRPSDVNDRFYKYYKINPKEATEYFFNLSKNSNYIQTKAIAKNINYKADTEYGNIDITINLSKPEKNPADIIKEKAVKSSSYPKCLLCIENEGYEGRAGHPARANHRMVRTYLSEEEWFLQYSPYAYYNEHCILLSEIHRDMKIDRATFSRLLSFVDMFPHYFIGSNADLPIVGGSILSHDHYQGGRYEFAMERAEAEEFFKIAEYPNIEASIVKWPMSVIRLKSKDIEALTNASEKILNIWRAYTVKEADIYAYTGDIPHNTITPIARKRNGFFEMDLVLRNNRTTEEHPLGIFHPHDDVHHIKKENIGLIEVMGLAVLPGRLKDELKEVEKYILEEDNLLEDYHKPWAEELKRIYKNTVKKENAQEIVRVEIAKKFLKVLEYSGVFKRDEKGKENFRRFIKEII</sequence>
<dbReference type="PIRSF" id="PIRSF006005">
    <property type="entry name" value="GalT_BS"/>
    <property type="match status" value="1"/>
</dbReference>
<dbReference type="EMBL" id="FQXU01000009">
    <property type="protein sequence ID" value="SHI24536.1"/>
    <property type="molecule type" value="Genomic_DNA"/>
</dbReference>
<reference evidence="13 14" key="1">
    <citation type="submission" date="2016-11" db="EMBL/GenBank/DDBJ databases">
        <authorList>
            <person name="Jaros S."/>
            <person name="Januszkiewicz K."/>
            <person name="Wedrychowicz H."/>
        </authorList>
    </citation>
    <scope>NUCLEOTIDE SEQUENCE [LARGE SCALE GENOMIC DNA]</scope>
    <source>
        <strain evidence="13 14">DSM 6191</strain>
    </source>
</reference>